<reference evidence="1 2" key="1">
    <citation type="submission" date="2014-05" db="EMBL/GenBank/DDBJ databases">
        <title>De novo Genome Sequence of Spirocheata sp.</title>
        <authorList>
            <person name="Shivani Y."/>
            <person name="Subhash Y."/>
            <person name="Tushar L."/>
            <person name="Sasikala C."/>
            <person name="Ramana C.V."/>
        </authorList>
    </citation>
    <scope>NUCLEOTIDE SEQUENCE [LARGE SCALE GENOMIC DNA]</scope>
    <source>
        <strain evidence="1 2">JC230</strain>
    </source>
</reference>
<protein>
    <submittedName>
        <fullName evidence="1">Uncharacterized protein</fullName>
    </submittedName>
</protein>
<gene>
    <name evidence="1" type="ORF">DC28_01230</name>
</gene>
<dbReference type="STRING" id="1480694.DC28_01230"/>
<dbReference type="RefSeq" id="WP_037544898.1">
    <property type="nucleotide sequence ID" value="NZ_JNUP01000003.1"/>
</dbReference>
<keyword evidence="2" id="KW-1185">Reference proteome</keyword>
<dbReference type="Proteomes" id="UP000029692">
    <property type="component" value="Unassembled WGS sequence"/>
</dbReference>
<dbReference type="Gene3D" id="3.30.70.1490">
    <property type="entry name" value="Cysteine protease Prp"/>
    <property type="match status" value="1"/>
</dbReference>
<name>A0A098R1N1_9SPIO</name>
<dbReference type="AlphaFoldDB" id="A0A098R1N1"/>
<dbReference type="InterPro" id="IPR036764">
    <property type="entry name" value="Peptidase_Prp_sf"/>
</dbReference>
<comment type="caution">
    <text evidence="1">The sequence shown here is derived from an EMBL/GenBank/DDBJ whole genome shotgun (WGS) entry which is preliminary data.</text>
</comment>
<sequence length="108" mass="11594">MINLELEFSHGKLQCISSSGHAQPYNGVSIPCAIVSAALKHFGMAVSARSGVELHGTSRGPGHLEIEIRGVAPSSEEWFQGAVDVLYSLLIGASSEFPQEVHLDEIHR</sequence>
<dbReference type="SUPFAM" id="SSF118010">
    <property type="entry name" value="TM1457-like"/>
    <property type="match status" value="1"/>
</dbReference>
<evidence type="ECO:0000313" key="1">
    <source>
        <dbReference type="EMBL" id="KGE73859.1"/>
    </source>
</evidence>
<organism evidence="1 2">
    <name type="scientific">Spirochaeta lutea</name>
    <dbReference type="NCBI Taxonomy" id="1480694"/>
    <lineage>
        <taxon>Bacteria</taxon>
        <taxon>Pseudomonadati</taxon>
        <taxon>Spirochaetota</taxon>
        <taxon>Spirochaetia</taxon>
        <taxon>Spirochaetales</taxon>
        <taxon>Spirochaetaceae</taxon>
        <taxon>Spirochaeta</taxon>
    </lineage>
</organism>
<accession>A0A098R1N1</accession>
<proteinExistence type="predicted"/>
<evidence type="ECO:0000313" key="2">
    <source>
        <dbReference type="Proteomes" id="UP000029692"/>
    </source>
</evidence>
<dbReference type="EMBL" id="JNUP01000003">
    <property type="protein sequence ID" value="KGE73859.1"/>
    <property type="molecule type" value="Genomic_DNA"/>
</dbReference>